<dbReference type="EMBL" id="QXRZ01000001">
    <property type="protein sequence ID" value="RIL44631.1"/>
    <property type="molecule type" value="Genomic_DNA"/>
</dbReference>
<sequence>MSINIDPQKFADLVVTANPSKSDNPEDIAKDSLELYVNAYRLAERHSNISTNCYDTAEVLKEIKAADLELT</sequence>
<gene>
    <name evidence="2" type="ORF">BUZ01_01255</name>
    <name evidence="3" type="ORF">NCTC12195_02276</name>
    <name evidence="1" type="ORF">SGA02_08120</name>
</gene>
<proteinExistence type="predicted"/>
<evidence type="ECO:0000313" key="2">
    <source>
        <dbReference type="EMBL" id="RIL44631.1"/>
    </source>
</evidence>
<evidence type="ECO:0000313" key="4">
    <source>
        <dbReference type="Proteomes" id="UP000255277"/>
    </source>
</evidence>
<evidence type="ECO:0000313" key="5">
    <source>
        <dbReference type="Proteomes" id="UP000283576"/>
    </source>
</evidence>
<dbReference type="Proteomes" id="UP000283576">
    <property type="component" value="Unassembled WGS sequence"/>
</dbReference>
<reference evidence="1 6" key="3">
    <citation type="submission" date="2019-07" db="EMBL/GenBank/DDBJ databases">
        <title>Whole genome shotgun sequence of Staphylococcus gallinarum NBRC 109767.</title>
        <authorList>
            <person name="Hosoyama A."/>
            <person name="Uohara A."/>
            <person name="Ohji S."/>
            <person name="Ichikawa N."/>
        </authorList>
    </citation>
    <scope>NUCLEOTIDE SEQUENCE [LARGE SCALE GENOMIC DNA]</scope>
    <source>
        <strain evidence="1 6">NBRC 109767</strain>
    </source>
</reference>
<dbReference type="Proteomes" id="UP000255277">
    <property type="component" value="Unassembled WGS sequence"/>
</dbReference>
<keyword evidence="6" id="KW-1185">Reference proteome</keyword>
<dbReference type="RefSeq" id="WP_042738823.1">
    <property type="nucleotide sequence ID" value="NZ_BKAX01000003.1"/>
</dbReference>
<accession>A0A0D0SI36</accession>
<dbReference type="OrthoDB" id="2406893at2"/>
<evidence type="ECO:0000313" key="3">
    <source>
        <dbReference type="EMBL" id="SUM32827.1"/>
    </source>
</evidence>
<reference evidence="3 4" key="2">
    <citation type="submission" date="2018-06" db="EMBL/GenBank/DDBJ databases">
        <authorList>
            <consortium name="Pathogen Informatics"/>
            <person name="Doyle S."/>
        </authorList>
    </citation>
    <scope>NUCLEOTIDE SEQUENCE [LARGE SCALE GENOMIC DNA]</scope>
    <source>
        <strain evidence="3 4">NCTC12195</strain>
    </source>
</reference>
<reference evidence="2 5" key="1">
    <citation type="journal article" date="2016" name="Front. Microbiol.">
        <title>Comprehensive Phylogenetic Analysis of Bovine Non-aureus Staphylococci Species Based on Whole-Genome Sequencing.</title>
        <authorList>
            <person name="Naushad S."/>
            <person name="Barkema H.W."/>
            <person name="Luby C."/>
            <person name="Condas L.A."/>
            <person name="Nobrega D.B."/>
            <person name="Carson D.A."/>
            <person name="De Buck J."/>
        </authorList>
    </citation>
    <scope>NUCLEOTIDE SEQUENCE [LARGE SCALE GENOMIC DNA]</scope>
    <source>
        <strain evidence="2 5">SNUC 1388</strain>
    </source>
</reference>
<dbReference type="GeneID" id="93845357"/>
<organism evidence="2 5">
    <name type="scientific">Staphylococcus gallinarum</name>
    <dbReference type="NCBI Taxonomy" id="1293"/>
    <lineage>
        <taxon>Bacteria</taxon>
        <taxon>Bacillati</taxon>
        <taxon>Bacillota</taxon>
        <taxon>Bacilli</taxon>
        <taxon>Bacillales</taxon>
        <taxon>Staphylococcaceae</taxon>
        <taxon>Staphylococcus</taxon>
    </lineage>
</organism>
<evidence type="ECO:0000313" key="6">
    <source>
        <dbReference type="Proteomes" id="UP000321057"/>
    </source>
</evidence>
<dbReference type="EMBL" id="BKAX01000003">
    <property type="protein sequence ID" value="GEQ04984.1"/>
    <property type="molecule type" value="Genomic_DNA"/>
</dbReference>
<dbReference type="Proteomes" id="UP000321057">
    <property type="component" value="Unassembled WGS sequence"/>
</dbReference>
<protein>
    <submittedName>
        <fullName evidence="2">Uncharacterized protein</fullName>
    </submittedName>
</protein>
<name>A0A0D0SI36_STAGA</name>
<dbReference type="EMBL" id="UHDK01000001">
    <property type="protein sequence ID" value="SUM32827.1"/>
    <property type="molecule type" value="Genomic_DNA"/>
</dbReference>
<dbReference type="AlphaFoldDB" id="A0A0D0SI36"/>
<evidence type="ECO:0000313" key="1">
    <source>
        <dbReference type="EMBL" id="GEQ04984.1"/>
    </source>
</evidence>